<protein>
    <submittedName>
        <fullName evidence="1">Uncharacterized protein</fullName>
    </submittedName>
</protein>
<dbReference type="Proteomes" id="UP000255087">
    <property type="component" value="Unassembled WGS sequence"/>
</dbReference>
<accession>A0A380Q3L2</accession>
<dbReference type="RefSeq" id="WP_115114950.1">
    <property type="nucleotide sequence ID" value="NZ_UHJC01000001.1"/>
</dbReference>
<organism evidence="1 2">
    <name type="scientific">Yersinia pseudotuberculosis</name>
    <dbReference type="NCBI Taxonomy" id="633"/>
    <lineage>
        <taxon>Bacteria</taxon>
        <taxon>Pseudomonadati</taxon>
        <taxon>Pseudomonadota</taxon>
        <taxon>Gammaproteobacteria</taxon>
        <taxon>Enterobacterales</taxon>
        <taxon>Yersiniaceae</taxon>
        <taxon>Yersinia</taxon>
    </lineage>
</organism>
<sequence length="87" mass="9777">MKNVWVVGADGQLFFNIQNEDNAKAELIRAIETYPHDLDWLELLLHVVTHLSNPSGNPLTTQWPEHPPVLLDGCSYSERVAAKQVQG</sequence>
<gene>
    <name evidence="1" type="ORF">NCTC8580_00434</name>
</gene>
<evidence type="ECO:0000313" key="2">
    <source>
        <dbReference type="Proteomes" id="UP000255087"/>
    </source>
</evidence>
<evidence type="ECO:0000313" key="1">
    <source>
        <dbReference type="EMBL" id="SUP80383.1"/>
    </source>
</evidence>
<dbReference type="AlphaFoldDB" id="A0A380Q3L2"/>
<proteinExistence type="predicted"/>
<reference evidence="1 2" key="1">
    <citation type="submission" date="2018-06" db="EMBL/GenBank/DDBJ databases">
        <authorList>
            <consortium name="Pathogen Informatics"/>
            <person name="Doyle S."/>
        </authorList>
    </citation>
    <scope>NUCLEOTIDE SEQUENCE [LARGE SCALE GENOMIC DNA]</scope>
    <source>
        <strain evidence="1 2">NCTC8580</strain>
    </source>
</reference>
<dbReference type="EMBL" id="UHJC01000001">
    <property type="protein sequence ID" value="SUP80383.1"/>
    <property type="molecule type" value="Genomic_DNA"/>
</dbReference>
<name>A0A380Q3L2_YERPU</name>